<evidence type="ECO:0000313" key="3">
    <source>
        <dbReference type="Proteomes" id="UP000185491"/>
    </source>
</evidence>
<name>A0A1L7D1U7_9CORY</name>
<dbReference type="OrthoDB" id="4419061at2"/>
<reference evidence="2 3" key="1">
    <citation type="submission" date="2014-08" db="EMBL/GenBank/DDBJ databases">
        <title>Complete genome sequence of Corynebacterium phocae M408/89/1(T)(=DSM 44612(T)), isolated from the common seal (Phoca vitulina).</title>
        <authorList>
            <person name="Ruckert C."/>
            <person name="Albersmeier A."/>
            <person name="Winkler A."/>
            <person name="Kalinowski J."/>
        </authorList>
    </citation>
    <scope>NUCLEOTIDE SEQUENCE [LARGE SCALE GENOMIC DNA]</scope>
    <source>
        <strain evidence="2 3">M408/89/1</strain>
    </source>
</reference>
<dbReference type="InterPro" id="IPR003615">
    <property type="entry name" value="HNH_nuc"/>
</dbReference>
<dbReference type="Pfam" id="PF01844">
    <property type="entry name" value="HNH"/>
    <property type="match status" value="1"/>
</dbReference>
<evidence type="ECO:0000313" key="2">
    <source>
        <dbReference type="EMBL" id="APT92047.1"/>
    </source>
</evidence>
<dbReference type="AlphaFoldDB" id="A0A1L7D1U7"/>
<dbReference type="Gene3D" id="1.10.30.50">
    <property type="match status" value="1"/>
</dbReference>
<dbReference type="STRING" id="161895.CPHO_03115"/>
<proteinExistence type="predicted"/>
<dbReference type="CDD" id="cd00085">
    <property type="entry name" value="HNHc"/>
    <property type="match status" value="1"/>
</dbReference>
<feature type="domain" description="HNH nuclease" evidence="1">
    <location>
        <begin position="250"/>
        <end position="303"/>
    </location>
</feature>
<dbReference type="Proteomes" id="UP000185491">
    <property type="component" value="Chromosome"/>
</dbReference>
<dbReference type="SMART" id="SM00507">
    <property type="entry name" value="HNHc"/>
    <property type="match status" value="1"/>
</dbReference>
<dbReference type="RefSeq" id="WP_075733127.1">
    <property type="nucleotide sequence ID" value="NZ_CP009249.1"/>
</dbReference>
<sequence>MNLIQQAFGAQRDGMSFIYDARGLTLSDLLDFQVPYAEAKTILHLCDVYCSSTSYSVQQALASNNHHTFAELKLIETYAKRLPSRKLQWELRVLLTSVPARQLKRTAQEFVDQHVAPKDVESGISVSRHACGKSTLKLTGTAAQIEDMRTFIAENTAQDLDGAQQVAKFIDNVKSGGGGFGINTLGVIHLDDLLAGLSGADVDAKVRCGNGAEVDIAGLLERYCAEKGFVAVFDNQGPLQLFRESRFGNYAQRVMATAESTTCVNPGCRRPADECQLHHIKEWRNGGWTNSRNLAWLCQYCNSQNGKPGHGRAVRVNGKLGWIPPDGGKPQPVGTAC</sequence>
<organism evidence="2 3">
    <name type="scientific">Corynebacterium phocae</name>
    <dbReference type="NCBI Taxonomy" id="161895"/>
    <lineage>
        <taxon>Bacteria</taxon>
        <taxon>Bacillati</taxon>
        <taxon>Actinomycetota</taxon>
        <taxon>Actinomycetes</taxon>
        <taxon>Mycobacteriales</taxon>
        <taxon>Corynebacteriaceae</taxon>
        <taxon>Corynebacterium</taxon>
    </lineage>
</organism>
<keyword evidence="3" id="KW-1185">Reference proteome</keyword>
<evidence type="ECO:0000259" key="1">
    <source>
        <dbReference type="SMART" id="SM00507"/>
    </source>
</evidence>
<dbReference type="GO" id="GO:0004519">
    <property type="term" value="F:endonuclease activity"/>
    <property type="evidence" value="ECO:0007669"/>
    <property type="project" value="InterPro"/>
</dbReference>
<accession>A0A1L7D1U7</accession>
<dbReference type="InterPro" id="IPR002711">
    <property type="entry name" value="HNH"/>
</dbReference>
<dbReference type="EMBL" id="CP009249">
    <property type="protein sequence ID" value="APT92047.1"/>
    <property type="molecule type" value="Genomic_DNA"/>
</dbReference>
<dbReference type="KEGG" id="cpho:CPHO_03115"/>
<dbReference type="GO" id="GO:0003676">
    <property type="term" value="F:nucleic acid binding"/>
    <property type="evidence" value="ECO:0007669"/>
    <property type="project" value="InterPro"/>
</dbReference>
<protein>
    <recommendedName>
        <fullName evidence="1">HNH nuclease domain-containing protein</fullName>
    </recommendedName>
</protein>
<dbReference type="GO" id="GO:0008270">
    <property type="term" value="F:zinc ion binding"/>
    <property type="evidence" value="ECO:0007669"/>
    <property type="project" value="InterPro"/>
</dbReference>
<gene>
    <name evidence="2" type="ORF">CPHO_03115</name>
</gene>